<evidence type="ECO:0000313" key="3">
    <source>
        <dbReference type="EMBL" id="MFC7275422.1"/>
    </source>
</evidence>
<evidence type="ECO:0000256" key="1">
    <source>
        <dbReference type="ARBA" id="ARBA00008710"/>
    </source>
</evidence>
<dbReference type="PANTHER" id="PTHR39428">
    <property type="entry name" value="F420H(2)-DEPENDENT QUINONE REDUCTASE RV1261C"/>
    <property type="match status" value="1"/>
</dbReference>
<dbReference type="Proteomes" id="UP001596548">
    <property type="component" value="Unassembled WGS sequence"/>
</dbReference>
<name>A0ABW2HQN6_9ACTN</name>
<dbReference type="NCBIfam" id="TIGR00026">
    <property type="entry name" value="hi_GC_TIGR00026"/>
    <property type="match status" value="1"/>
</dbReference>
<dbReference type="RefSeq" id="WP_378968504.1">
    <property type="nucleotide sequence ID" value="NZ_JBHTBJ010000009.1"/>
</dbReference>
<comment type="caution">
    <text evidence="3">The sequence shown here is derived from an EMBL/GenBank/DDBJ whole genome shotgun (WGS) entry which is preliminary data.</text>
</comment>
<dbReference type="Gene3D" id="2.30.110.10">
    <property type="entry name" value="Electron Transport, Fmn-binding Protein, Chain A"/>
    <property type="match status" value="1"/>
</dbReference>
<evidence type="ECO:0000313" key="4">
    <source>
        <dbReference type="Proteomes" id="UP001596548"/>
    </source>
</evidence>
<gene>
    <name evidence="3" type="ORF">ACFQS1_15645</name>
</gene>
<dbReference type="Pfam" id="PF04075">
    <property type="entry name" value="F420H2_quin_red"/>
    <property type="match status" value="1"/>
</dbReference>
<evidence type="ECO:0000256" key="2">
    <source>
        <dbReference type="ARBA" id="ARBA00049106"/>
    </source>
</evidence>
<comment type="similarity">
    <text evidence="1">Belongs to the F420H(2)-dependent quinone reductase family.</text>
</comment>
<reference evidence="4" key="1">
    <citation type="journal article" date="2019" name="Int. J. Syst. Evol. Microbiol.">
        <title>The Global Catalogue of Microorganisms (GCM) 10K type strain sequencing project: providing services to taxonomists for standard genome sequencing and annotation.</title>
        <authorList>
            <consortium name="The Broad Institute Genomics Platform"/>
            <consortium name="The Broad Institute Genome Sequencing Center for Infectious Disease"/>
            <person name="Wu L."/>
            <person name="Ma J."/>
        </authorList>
    </citation>
    <scope>NUCLEOTIDE SEQUENCE [LARGE SCALE GENOMIC DNA]</scope>
    <source>
        <strain evidence="4">XZYJT-10</strain>
    </source>
</reference>
<sequence>MTASKSPTLPPRWFVRGAWAAHKLLLRVTSDRVGLRRPQPGRCGMLRLTTVGRRSGERRAVVLCYIEDEGRLVTLAMNGWDRADPAWWLNLRANPSATVDTVGGSRAVTASQASGDERDRLWTALHDYEGYGDLDAFSARRGRETAVVLLTPVAAS</sequence>
<dbReference type="EMBL" id="JBHTBJ010000009">
    <property type="protein sequence ID" value="MFC7275422.1"/>
    <property type="molecule type" value="Genomic_DNA"/>
</dbReference>
<organism evidence="3 4">
    <name type="scientific">Paractinoplanes rhizophilus</name>
    <dbReference type="NCBI Taxonomy" id="1416877"/>
    <lineage>
        <taxon>Bacteria</taxon>
        <taxon>Bacillati</taxon>
        <taxon>Actinomycetota</taxon>
        <taxon>Actinomycetes</taxon>
        <taxon>Micromonosporales</taxon>
        <taxon>Micromonosporaceae</taxon>
        <taxon>Paractinoplanes</taxon>
    </lineage>
</organism>
<protein>
    <submittedName>
        <fullName evidence="3">Nitroreductase/quinone reductase family protein</fullName>
    </submittedName>
</protein>
<dbReference type="PANTHER" id="PTHR39428:SF1">
    <property type="entry name" value="F420H(2)-DEPENDENT QUINONE REDUCTASE RV1261C"/>
    <property type="match status" value="1"/>
</dbReference>
<comment type="catalytic activity">
    <reaction evidence="2">
        <text>oxidized coenzyme F420-(gamma-L-Glu)(n) + a quinol + H(+) = reduced coenzyme F420-(gamma-L-Glu)(n) + a quinone</text>
        <dbReference type="Rhea" id="RHEA:39663"/>
        <dbReference type="Rhea" id="RHEA-COMP:12939"/>
        <dbReference type="Rhea" id="RHEA-COMP:14378"/>
        <dbReference type="ChEBI" id="CHEBI:15378"/>
        <dbReference type="ChEBI" id="CHEBI:24646"/>
        <dbReference type="ChEBI" id="CHEBI:132124"/>
        <dbReference type="ChEBI" id="CHEBI:133980"/>
        <dbReference type="ChEBI" id="CHEBI:139511"/>
    </reaction>
</comment>
<accession>A0ABW2HQN6</accession>
<proteinExistence type="inferred from homology"/>
<dbReference type="InterPro" id="IPR012349">
    <property type="entry name" value="Split_barrel_FMN-bd"/>
</dbReference>
<dbReference type="InterPro" id="IPR004378">
    <property type="entry name" value="F420H2_quin_Rdtase"/>
</dbReference>
<keyword evidence="4" id="KW-1185">Reference proteome</keyword>